<dbReference type="InterPro" id="IPR047857">
    <property type="entry name" value="Snurportin1_C"/>
</dbReference>
<dbReference type="Pfam" id="PF21974">
    <property type="entry name" value="SPN1_m3Gcap_bd"/>
    <property type="match status" value="1"/>
</dbReference>
<evidence type="ECO:0000256" key="9">
    <source>
        <dbReference type="ARBA" id="ARBA00023242"/>
    </source>
</evidence>
<sequence>MTRECIKSCRWWQNAAVRRREALQKQRQVQRELTNHARRLALGFGEDEDGESMQIDMTRDLKIKRKKKTREERVRARKEYYSRQFMIPEWMIEIPTDLDGKGSTTGEGWYVLPRPEGKRCLVIANNGVTVARKTNGSTLQKFPSGLPNGSKKTSSHSEGYCILDCIYQSNADDQGVFYVLDVMCWKGYLLYNCTTEFRLYWLREKLTEGNAAIRTPANPYPFLPIPCFECDIGGLEKAYKTSFQYIKYIAVEDGLLFMMKAAHYELGLSPCSTVWKDTHTSRFLVFTEKPIIVLALNNQRQCATLEGIVLYTIEDADVLAQYELREGDLVQFSFEHNVYTPDQSPSLSGMQFMRRCSPQRALPDSWTKVVFQYNARFGGVSIDDIVKTITSSGNMTDESHDISS</sequence>
<dbReference type="Gene3D" id="3.30.470.30">
    <property type="entry name" value="DNA ligase/mRNA capping enzyme"/>
    <property type="match status" value="1"/>
</dbReference>
<keyword evidence="9" id="KW-0539">Nucleus</keyword>
<dbReference type="InterPro" id="IPR017336">
    <property type="entry name" value="Snurportin-1"/>
</dbReference>
<dbReference type="GO" id="GO:0005634">
    <property type="term" value="C:nucleus"/>
    <property type="evidence" value="ECO:0007669"/>
    <property type="project" value="UniProtKB-SubCell"/>
</dbReference>
<dbReference type="EMBL" id="CAIX01000071">
    <property type="protein sequence ID" value="CCI44479.1"/>
    <property type="molecule type" value="Genomic_DNA"/>
</dbReference>
<proteinExistence type="inferred from homology"/>
<comment type="similarity">
    <text evidence="4">Belongs to the snurportin family.</text>
</comment>
<feature type="domain" description="Snurportin-1 m3G cap-binding" evidence="10">
    <location>
        <begin position="84"/>
        <end position="271"/>
    </location>
</feature>
<accession>A0A024GCA4</accession>
<reference evidence="11 12" key="1">
    <citation type="submission" date="2012-05" db="EMBL/GenBank/DDBJ databases">
        <title>Recombination and specialization in a pathogen metapopulation.</title>
        <authorList>
            <person name="Gardiner A."/>
            <person name="Kemen E."/>
            <person name="Schultz-Larsen T."/>
            <person name="MacLean D."/>
            <person name="Van Oosterhout C."/>
            <person name="Jones J.D.G."/>
        </authorList>
    </citation>
    <scope>NUCLEOTIDE SEQUENCE [LARGE SCALE GENOMIC DNA]</scope>
    <source>
        <strain evidence="11 12">Ac Nc2</strain>
    </source>
</reference>
<organism evidence="11 12">
    <name type="scientific">Albugo candida</name>
    <dbReference type="NCBI Taxonomy" id="65357"/>
    <lineage>
        <taxon>Eukaryota</taxon>
        <taxon>Sar</taxon>
        <taxon>Stramenopiles</taxon>
        <taxon>Oomycota</taxon>
        <taxon>Peronosporomycetes</taxon>
        <taxon>Albuginales</taxon>
        <taxon>Albuginaceae</taxon>
        <taxon>Albugo</taxon>
    </lineage>
</organism>
<dbReference type="STRING" id="65357.A0A024GCA4"/>
<name>A0A024GCA4_9STRA</name>
<dbReference type="Proteomes" id="UP000053237">
    <property type="component" value="Unassembled WGS sequence"/>
</dbReference>
<keyword evidence="7" id="KW-0963">Cytoplasm</keyword>
<protein>
    <recommendedName>
        <fullName evidence="5">Snurportin-1</fullName>
    </recommendedName>
</protein>
<evidence type="ECO:0000256" key="5">
    <source>
        <dbReference type="ARBA" id="ARBA00016034"/>
    </source>
</evidence>
<evidence type="ECO:0000256" key="1">
    <source>
        <dbReference type="ARBA" id="ARBA00003975"/>
    </source>
</evidence>
<dbReference type="GO" id="GO:0005737">
    <property type="term" value="C:cytoplasm"/>
    <property type="evidence" value="ECO:0007669"/>
    <property type="project" value="UniProtKB-SubCell"/>
</dbReference>
<evidence type="ECO:0000256" key="8">
    <source>
        <dbReference type="ARBA" id="ARBA00022884"/>
    </source>
</evidence>
<evidence type="ECO:0000256" key="3">
    <source>
        <dbReference type="ARBA" id="ARBA00004496"/>
    </source>
</evidence>
<dbReference type="AlphaFoldDB" id="A0A024GCA4"/>
<evidence type="ECO:0000313" key="11">
    <source>
        <dbReference type="EMBL" id="CCI44479.1"/>
    </source>
</evidence>
<dbReference type="InParanoid" id="A0A024GCA4"/>
<keyword evidence="8" id="KW-0694">RNA-binding</keyword>
<dbReference type="OrthoDB" id="10003593at2759"/>
<keyword evidence="6" id="KW-0813">Transport</keyword>
<dbReference type="SUPFAM" id="SSF56091">
    <property type="entry name" value="DNA ligase/mRNA capping enzyme, catalytic domain"/>
    <property type="match status" value="1"/>
</dbReference>
<evidence type="ECO:0000256" key="6">
    <source>
        <dbReference type="ARBA" id="ARBA00022448"/>
    </source>
</evidence>
<evidence type="ECO:0000256" key="7">
    <source>
        <dbReference type="ARBA" id="ARBA00022490"/>
    </source>
</evidence>
<evidence type="ECO:0000256" key="2">
    <source>
        <dbReference type="ARBA" id="ARBA00004123"/>
    </source>
</evidence>
<comment type="function">
    <text evidence="1">Functions as an U snRNP-specific nuclear import adapter. Involved in the trimethylguanosine (m3G)-cap-dependent nuclear import of U snRNPs. Binds specifically to the terminal m3G-cap U snRNAs.</text>
</comment>
<dbReference type="GO" id="GO:0003723">
    <property type="term" value="F:RNA binding"/>
    <property type="evidence" value="ECO:0007669"/>
    <property type="project" value="UniProtKB-KW"/>
</dbReference>
<dbReference type="CDD" id="cd09232">
    <property type="entry name" value="Snurportin-1_C"/>
    <property type="match status" value="1"/>
</dbReference>
<dbReference type="GO" id="GO:0061015">
    <property type="term" value="P:snRNA import into nucleus"/>
    <property type="evidence" value="ECO:0007669"/>
    <property type="project" value="InterPro"/>
</dbReference>
<dbReference type="PANTHER" id="PTHR13403">
    <property type="entry name" value="SNURPORTIN1 RNUT1 PROTEIN RNA, U TRANSPORTER 1"/>
    <property type="match status" value="1"/>
</dbReference>
<evidence type="ECO:0000256" key="4">
    <source>
        <dbReference type="ARBA" id="ARBA00007540"/>
    </source>
</evidence>
<evidence type="ECO:0000259" key="10">
    <source>
        <dbReference type="Pfam" id="PF21974"/>
    </source>
</evidence>
<comment type="caution">
    <text evidence="11">The sequence shown here is derived from an EMBL/GenBank/DDBJ whole genome shotgun (WGS) entry which is preliminary data.</text>
</comment>
<evidence type="ECO:0000313" key="12">
    <source>
        <dbReference type="Proteomes" id="UP000053237"/>
    </source>
</evidence>
<comment type="subcellular location">
    <subcellularLocation>
        <location evidence="3">Cytoplasm</location>
    </subcellularLocation>
    <subcellularLocation>
        <location evidence="2">Nucleus</location>
    </subcellularLocation>
</comment>
<keyword evidence="12" id="KW-1185">Reference proteome</keyword>
<dbReference type="PANTHER" id="PTHR13403:SF6">
    <property type="entry name" value="SNURPORTIN-1"/>
    <property type="match status" value="1"/>
</dbReference>
<gene>
    <name evidence="11" type="ORF">BN9_052880</name>
</gene>